<gene>
    <name evidence="3" type="ORF">NDO55_10940</name>
</gene>
<keyword evidence="4" id="KW-1185">Reference proteome</keyword>
<accession>A0A9X2EHV9</accession>
<dbReference type="EMBL" id="JAMSHT010000001">
    <property type="protein sequence ID" value="MCM8558333.1"/>
    <property type="molecule type" value="Genomic_DNA"/>
</dbReference>
<evidence type="ECO:0000256" key="2">
    <source>
        <dbReference type="SAM" id="SignalP"/>
    </source>
</evidence>
<dbReference type="RefSeq" id="WP_252115148.1">
    <property type="nucleotide sequence ID" value="NZ_JAMSHT010000001.1"/>
</dbReference>
<comment type="caution">
    <text evidence="3">The sequence shown here is derived from an EMBL/GenBank/DDBJ whole genome shotgun (WGS) entry which is preliminary data.</text>
</comment>
<evidence type="ECO:0000313" key="3">
    <source>
        <dbReference type="EMBL" id="MCM8558333.1"/>
    </source>
</evidence>
<feature type="signal peptide" evidence="2">
    <location>
        <begin position="1"/>
        <end position="22"/>
    </location>
</feature>
<protein>
    <submittedName>
        <fullName evidence="3">Uncharacterized protein</fullName>
    </submittedName>
</protein>
<feature type="chain" id="PRO_5040990739" evidence="2">
    <location>
        <begin position="23"/>
        <end position="757"/>
    </location>
</feature>
<feature type="region of interest" description="Disordered" evidence="1">
    <location>
        <begin position="649"/>
        <end position="757"/>
    </location>
</feature>
<sequence length="757" mass="83623">MRKRIGATGGLILLCMAGTSAAQQVQDNELKRLDGTIRAQPTELTAPQISRASIPQRAVILRADNQARNLQTLPVQRRLNQQQLRAQPVIQLEQGEANLRPVLENPASPINLADRLRARPQLATVRADTIELAEIPQGIVVRQFIAYQIDLGTCTNAASRRAVEEQGVECFDRATPQTREAAFADPESARYIENPRERRRAARQAERAISRQQAEIDGDIAQLRQMLADPAQRAQIEAEIGAAETRRLASLDDEALQAELVNNAEVEVEEVMFVPNVEPTQVRFQARQDFGQVDTRARAQAVTRLADTQPAVRTSPVPPDTRPTDIKAAPRPINPVDDFAAAPMLDIAEDIPIETKSYLTGFTLGRQHEWSRRVSITVKWCLIGCKRTYYLEPYAGFGYGFGLRFPLRVEGTYVYRHQNGQERAFLVPEFTPFNGNATQYGETGLPQSKRFNGQELVAEAQAYAGLLYKLPAGISGDVGFNVGVDLTDRLPDPFRNGQFTPPGPGQVTDPVTRTITQVDLIGNRANFYVVGAKIHPAVKFELTSNGIAFKLRDHVAGSDQWMTQSGDPYELALNDAHRSRFSISDPVYNLAFLMTPGIEGRVYVDVAVWSRTWKWPVWFPQLAVQLPPGGVNFACHAQTVCSNSHDIRAAHWSPQPRPPGSTTTRPGARPTVGTTTVPARANPPRASTQPERAATQPDRASDDDMQEAAQPQRATTRVIARPANQDEQEAAESQRSTAVVTARPAPQMERAADDDDR</sequence>
<dbReference type="AlphaFoldDB" id="A0A9X2EHV9"/>
<keyword evidence="2" id="KW-0732">Signal</keyword>
<proteinExistence type="predicted"/>
<name>A0A9X2EHV9_9SPHN</name>
<reference evidence="3" key="1">
    <citation type="submission" date="2022-06" db="EMBL/GenBank/DDBJ databases">
        <title>Sphingomicrobium sedimins sp. nov., a marine bacterium isolated from tidal flat.</title>
        <authorList>
            <person name="Kim C.-H."/>
            <person name="Yoo Y."/>
            <person name="Kim J.-J."/>
        </authorList>
    </citation>
    <scope>NUCLEOTIDE SEQUENCE</scope>
    <source>
        <strain evidence="3">GRR-S6-50</strain>
    </source>
</reference>
<evidence type="ECO:0000313" key="4">
    <source>
        <dbReference type="Proteomes" id="UP001155128"/>
    </source>
</evidence>
<organism evidence="3 4">
    <name type="scientific">Sphingomicrobium sediminis</name>
    <dbReference type="NCBI Taxonomy" id="2950949"/>
    <lineage>
        <taxon>Bacteria</taxon>
        <taxon>Pseudomonadati</taxon>
        <taxon>Pseudomonadota</taxon>
        <taxon>Alphaproteobacteria</taxon>
        <taxon>Sphingomonadales</taxon>
        <taxon>Sphingomonadaceae</taxon>
        <taxon>Sphingomicrobium</taxon>
    </lineage>
</organism>
<dbReference type="Proteomes" id="UP001155128">
    <property type="component" value="Unassembled WGS sequence"/>
</dbReference>
<feature type="compositionally biased region" description="Low complexity" evidence="1">
    <location>
        <begin position="660"/>
        <end position="671"/>
    </location>
</feature>
<evidence type="ECO:0000256" key="1">
    <source>
        <dbReference type="SAM" id="MobiDB-lite"/>
    </source>
</evidence>
<feature type="region of interest" description="Disordered" evidence="1">
    <location>
        <begin position="306"/>
        <end position="333"/>
    </location>
</feature>